<organism evidence="1">
    <name type="scientific">Ensete ventricosum</name>
    <name type="common">Abyssinian banana</name>
    <name type="synonym">Musa ensete</name>
    <dbReference type="NCBI Taxonomy" id="4639"/>
    <lineage>
        <taxon>Eukaryota</taxon>
        <taxon>Viridiplantae</taxon>
        <taxon>Streptophyta</taxon>
        <taxon>Embryophyta</taxon>
        <taxon>Tracheophyta</taxon>
        <taxon>Spermatophyta</taxon>
        <taxon>Magnoliopsida</taxon>
        <taxon>Liliopsida</taxon>
        <taxon>Zingiberales</taxon>
        <taxon>Musaceae</taxon>
        <taxon>Ensete</taxon>
    </lineage>
</organism>
<dbReference type="Proteomes" id="UP000290560">
    <property type="component" value="Unassembled WGS sequence"/>
</dbReference>
<protein>
    <submittedName>
        <fullName evidence="1">Uncharacterized protein</fullName>
    </submittedName>
</protein>
<evidence type="ECO:0000313" key="1">
    <source>
        <dbReference type="EMBL" id="RZR71944.1"/>
    </source>
</evidence>
<accession>A0A445MCK1</accession>
<dbReference type="AlphaFoldDB" id="A0A445MCK1"/>
<proteinExistence type="predicted"/>
<sequence length="98" mass="10697">MMIAPGFISGQLKVLAQRPRQGGGARCDPSDDQINAPIEMVSEVQYVEKVSERGRVLDLHLHLLVSCVGFTLLLHQIGHACARSAVTVPGWPRLRQIG</sequence>
<name>A0A445MCK1_ENSVE</name>
<reference evidence="1" key="1">
    <citation type="journal article" date="2018" name="Data Brief">
        <title>Genome sequence data from 17 accessions of Ensete ventricosum, a staple food crop for millions in Ethiopia.</title>
        <authorList>
            <person name="Yemataw Z."/>
            <person name="Muzemil S."/>
            <person name="Ambachew D."/>
            <person name="Tripathi L."/>
            <person name="Tesfaye K."/>
            <person name="Chala A."/>
            <person name="Farbos A."/>
            <person name="O'Neill P."/>
            <person name="Moore K."/>
            <person name="Grant M."/>
            <person name="Studholme D.J."/>
        </authorList>
    </citation>
    <scope>NUCLEOTIDE SEQUENCE [LARGE SCALE GENOMIC DNA]</scope>
    <source>
        <tissue evidence="1">Leaf</tissue>
    </source>
</reference>
<gene>
    <name evidence="1" type="ORF">BHM03_00008908</name>
</gene>
<dbReference type="EMBL" id="KV875609">
    <property type="protein sequence ID" value="RZR71944.1"/>
    <property type="molecule type" value="Genomic_DNA"/>
</dbReference>